<proteinExistence type="predicted"/>
<dbReference type="EMBL" id="KK718897">
    <property type="protein sequence ID" value="KFO59546.1"/>
    <property type="molecule type" value="Genomic_DNA"/>
</dbReference>
<keyword evidence="2" id="KW-1185">Reference proteome</keyword>
<evidence type="ECO:0000313" key="1">
    <source>
        <dbReference type="EMBL" id="KFO59546.1"/>
    </source>
</evidence>
<protein>
    <submittedName>
        <fullName evidence="1">Uncharacterized protein</fullName>
    </submittedName>
</protein>
<feature type="non-terminal residue" evidence="1">
    <location>
        <position position="1"/>
    </location>
</feature>
<organism evidence="1 2">
    <name type="scientific">Corvus brachyrhynchos</name>
    <name type="common">American crow</name>
    <dbReference type="NCBI Taxonomy" id="85066"/>
    <lineage>
        <taxon>Eukaryota</taxon>
        <taxon>Metazoa</taxon>
        <taxon>Chordata</taxon>
        <taxon>Craniata</taxon>
        <taxon>Vertebrata</taxon>
        <taxon>Euteleostomi</taxon>
        <taxon>Archelosauria</taxon>
        <taxon>Archosauria</taxon>
        <taxon>Dinosauria</taxon>
        <taxon>Saurischia</taxon>
        <taxon>Theropoda</taxon>
        <taxon>Coelurosauria</taxon>
        <taxon>Aves</taxon>
        <taxon>Neognathae</taxon>
        <taxon>Neoaves</taxon>
        <taxon>Telluraves</taxon>
        <taxon>Australaves</taxon>
        <taxon>Passeriformes</taxon>
        <taxon>Corvoidea</taxon>
        <taxon>Corvidae</taxon>
        <taxon>Corvus</taxon>
    </lineage>
</organism>
<name>A0A091ERB5_CORBR</name>
<dbReference type="Proteomes" id="UP000052976">
    <property type="component" value="Unassembled WGS sequence"/>
</dbReference>
<sequence length="34" mass="4012">CQGWAMAPRSWSRSCSWYRGCWCSTGWPLCQIRT</sequence>
<feature type="non-terminal residue" evidence="1">
    <location>
        <position position="34"/>
    </location>
</feature>
<accession>A0A091ERB5</accession>
<dbReference type="AlphaFoldDB" id="A0A091ERB5"/>
<reference evidence="1 2" key="1">
    <citation type="submission" date="2014-04" db="EMBL/GenBank/DDBJ databases">
        <title>Genome evolution of avian class.</title>
        <authorList>
            <person name="Zhang G."/>
            <person name="Li C."/>
        </authorList>
    </citation>
    <scope>NUCLEOTIDE SEQUENCE [LARGE SCALE GENOMIC DNA]</scope>
    <source>
        <strain evidence="1">BGI_N302</strain>
    </source>
</reference>
<evidence type="ECO:0000313" key="2">
    <source>
        <dbReference type="Proteomes" id="UP000052976"/>
    </source>
</evidence>
<gene>
    <name evidence="1" type="ORF">N302_01476</name>
</gene>